<dbReference type="InterPro" id="IPR007527">
    <property type="entry name" value="Znf_SWIM"/>
</dbReference>
<dbReference type="GO" id="GO:0008270">
    <property type="term" value="F:zinc ion binding"/>
    <property type="evidence" value="ECO:0007669"/>
    <property type="project" value="UniProtKB-KW"/>
</dbReference>
<keyword evidence="1" id="KW-0862">Zinc</keyword>
<dbReference type="Proteomes" id="UP001633002">
    <property type="component" value="Unassembled WGS sequence"/>
</dbReference>
<keyword evidence="2" id="KW-0175">Coiled coil</keyword>
<accession>A0ABD3HDI8</accession>
<feature type="domain" description="SWIM-type" evidence="4">
    <location>
        <begin position="670"/>
        <end position="703"/>
    </location>
</feature>
<keyword evidence="1" id="KW-0863">Zinc-finger</keyword>
<feature type="compositionally biased region" description="Acidic residues" evidence="3">
    <location>
        <begin position="1079"/>
        <end position="1091"/>
    </location>
</feature>
<evidence type="ECO:0000256" key="3">
    <source>
        <dbReference type="SAM" id="MobiDB-lite"/>
    </source>
</evidence>
<reference evidence="5 6" key="1">
    <citation type="submission" date="2024-09" db="EMBL/GenBank/DDBJ databases">
        <title>Chromosome-scale assembly of Riccia sorocarpa.</title>
        <authorList>
            <person name="Paukszto L."/>
        </authorList>
    </citation>
    <scope>NUCLEOTIDE SEQUENCE [LARGE SCALE GENOMIC DNA]</scope>
    <source>
        <strain evidence="5">LP-2024</strain>
        <tissue evidence="5">Aerial parts of the thallus</tissue>
    </source>
</reference>
<comment type="caution">
    <text evidence="5">The sequence shown here is derived from an EMBL/GenBank/DDBJ whole genome shotgun (WGS) entry which is preliminary data.</text>
</comment>
<protein>
    <recommendedName>
        <fullName evidence="4">SWIM-type domain-containing protein</fullName>
    </recommendedName>
</protein>
<evidence type="ECO:0000313" key="5">
    <source>
        <dbReference type="EMBL" id="KAL3688896.1"/>
    </source>
</evidence>
<feature type="compositionally biased region" description="Basic residues" evidence="3">
    <location>
        <begin position="1048"/>
        <end position="1057"/>
    </location>
</feature>
<evidence type="ECO:0000259" key="4">
    <source>
        <dbReference type="PROSITE" id="PS50966"/>
    </source>
</evidence>
<proteinExistence type="predicted"/>
<organism evidence="5 6">
    <name type="scientific">Riccia sorocarpa</name>
    <dbReference type="NCBI Taxonomy" id="122646"/>
    <lineage>
        <taxon>Eukaryota</taxon>
        <taxon>Viridiplantae</taxon>
        <taxon>Streptophyta</taxon>
        <taxon>Embryophyta</taxon>
        <taxon>Marchantiophyta</taxon>
        <taxon>Marchantiopsida</taxon>
        <taxon>Marchantiidae</taxon>
        <taxon>Marchantiales</taxon>
        <taxon>Ricciaceae</taxon>
        <taxon>Riccia</taxon>
    </lineage>
</organism>
<feature type="region of interest" description="Disordered" evidence="3">
    <location>
        <begin position="774"/>
        <end position="864"/>
    </location>
</feature>
<feature type="compositionally biased region" description="Basic and acidic residues" evidence="3">
    <location>
        <begin position="800"/>
        <end position="819"/>
    </location>
</feature>
<name>A0ABD3HDI8_9MARC</name>
<sequence length="1187" mass="135095">MMASMRNCKRCGRVNLPLSEFKRARAGSKTSLLKIHSQCNRCAEVRRSREERNRGNGVTEVPVSGGADGEEDEVPDYQNADGVEVLAVRCSSESFSHTLEDVFKTAEAGDGVVFACFEIAMSDSWAAGDMDSWSTSEGLLAYKTWLKSILLPELDLGSGTYWELRRFSQCKRKSHEFSAVFWCSCRDDRTAGRKTMESQRPRQSEKRRKIERSACKGCARVTINSSTLICSLEIVHMERHGKPHWRENKMPTAAIEYMEAKAEVGIRRQEVYRLLTEEGLINPAQITRAQVNYWVDEIESWLYGNNEVDQQLGASKFIRSEAMKEKEFAEVLYEDNDQFQAFAFTTHFWRHIKSVKDVLTDSTFKTNAMRFELFALVANLGGFGVPLSYLFYRKKVNINEVEVSDGGLTTIRIGVLTNWLESLRGKGLMPTFFITDKDLGQIKAAQTALPRTYVQLCLKHSLDAVKKRMESSDKGTNPYSPVEANKRFDFIDQSWQPASDGRVIGSVCPEHFRREVSIIFKQHCNLHPLIPDVSGNFLSSDALHEVAVLEMYSYCRDRDLVILWAYMWNEWYRDSNWALFSRASKHVLCMSRTTNLVESHWRKLKQDYSNCMNRPRLDKLVHLIATRFIRDMEVSLTQFLRGREFPVWWRKFKRTWRKLLIRDHSEVGFYRTDLTRWSCSCPAFVKAKYLLCKHLVRGFVEEHRSRKPVYNETYRRFNPPFYVFGRKEDFFSWSVLSGRLDPWLGFECESNPGPFEFNGLQLRHRKMQVQTLPAHGRMGPRQRGWVRFPLRGTAPGATSPEREGAGRSGDRRDRREGSGSRRTGSGNDREGVGCPLGTSGTGRGMRPHFDWNRPKGAGKTGNVREGIWTSLRERLFDLIAESGQPRSRGIEDGSQSSPHSMPQALPRRESDDSGSDPDEGAAPARGIAVPPGFGTVPQDALLNGQNIALVVSDEMLLDQFPDYVDTGKTRRSSVSGMLAKGRIRLMADYRSERMLAAVPAAYPQYFPLDYKDKGLPAAGTRKAFDKAFCKLLYAQQHLLRNVDFNRPGKQHKKRPRSPPKSQSEAPADGGWTPPADPQYEAEPETEPEADDTPGPSSLLRPSQLEAAKREIGQLKRQIQQLKSAAEKDKDLRAEAEVLRRALVETRVRLQATAVDTEVLKRELQASTEKRAIDLAALQAECERLKIE</sequence>
<feature type="region of interest" description="Disordered" evidence="3">
    <location>
        <begin position="882"/>
        <end position="930"/>
    </location>
</feature>
<dbReference type="AlphaFoldDB" id="A0ABD3HDI8"/>
<evidence type="ECO:0000256" key="1">
    <source>
        <dbReference type="PROSITE-ProRule" id="PRU00325"/>
    </source>
</evidence>
<dbReference type="PROSITE" id="PS50966">
    <property type="entry name" value="ZF_SWIM"/>
    <property type="match status" value="1"/>
</dbReference>
<keyword evidence="1" id="KW-0479">Metal-binding</keyword>
<evidence type="ECO:0000256" key="2">
    <source>
        <dbReference type="SAM" id="Coils"/>
    </source>
</evidence>
<feature type="coiled-coil region" evidence="2">
    <location>
        <begin position="1104"/>
        <end position="1141"/>
    </location>
</feature>
<feature type="region of interest" description="Disordered" evidence="3">
    <location>
        <begin position="50"/>
        <end position="75"/>
    </location>
</feature>
<feature type="region of interest" description="Disordered" evidence="3">
    <location>
        <begin position="1042"/>
        <end position="1099"/>
    </location>
</feature>
<evidence type="ECO:0000313" key="6">
    <source>
        <dbReference type="Proteomes" id="UP001633002"/>
    </source>
</evidence>
<gene>
    <name evidence="5" type="ORF">R1sor_015205</name>
</gene>
<dbReference type="EMBL" id="JBJQOH010000004">
    <property type="protein sequence ID" value="KAL3688896.1"/>
    <property type="molecule type" value="Genomic_DNA"/>
</dbReference>
<keyword evidence="6" id="KW-1185">Reference proteome</keyword>